<evidence type="ECO:0000256" key="1">
    <source>
        <dbReference type="SAM" id="MobiDB-lite"/>
    </source>
</evidence>
<dbReference type="EMBL" id="CP065856">
    <property type="protein sequence ID" value="QPV62906.1"/>
    <property type="molecule type" value="Genomic_DNA"/>
</dbReference>
<reference evidence="2 3" key="1">
    <citation type="submission" date="2020-12" db="EMBL/GenBank/DDBJ databases">
        <title>Halosimplex halophilum sp. nov. and Halosimplex salinum sp. nov., two new members of the genus Halosimplex.</title>
        <authorList>
            <person name="Cui H.L."/>
        </authorList>
    </citation>
    <scope>NUCLEOTIDE SEQUENCE [LARGE SCALE GENOMIC DNA]</scope>
    <source>
        <strain evidence="2 3">YGH94</strain>
    </source>
</reference>
<protein>
    <submittedName>
        <fullName evidence="2">Uncharacterized protein</fullName>
    </submittedName>
</protein>
<feature type="compositionally biased region" description="Basic and acidic residues" evidence="1">
    <location>
        <begin position="123"/>
        <end position="133"/>
    </location>
</feature>
<dbReference type="OrthoDB" id="236558at2157"/>
<proteinExistence type="predicted"/>
<feature type="compositionally biased region" description="Acidic residues" evidence="1">
    <location>
        <begin position="57"/>
        <end position="66"/>
    </location>
</feature>
<evidence type="ECO:0000313" key="3">
    <source>
        <dbReference type="Proteomes" id="UP000595001"/>
    </source>
</evidence>
<dbReference type="AlphaFoldDB" id="A0A7T3FYA4"/>
<evidence type="ECO:0000313" key="2">
    <source>
        <dbReference type="EMBL" id="QPV62906.1"/>
    </source>
</evidence>
<dbReference type="RefSeq" id="WP_198061704.1">
    <property type="nucleotide sequence ID" value="NZ_CP065856.1"/>
</dbReference>
<organism evidence="2 3">
    <name type="scientific">Halosimplex litoreum</name>
    <dbReference type="NCBI Taxonomy" id="1198301"/>
    <lineage>
        <taxon>Archaea</taxon>
        <taxon>Methanobacteriati</taxon>
        <taxon>Methanobacteriota</taxon>
        <taxon>Stenosarchaea group</taxon>
        <taxon>Halobacteria</taxon>
        <taxon>Halobacteriales</taxon>
        <taxon>Haloarculaceae</taxon>
        <taxon>Halosimplex</taxon>
    </lineage>
</organism>
<feature type="region of interest" description="Disordered" evidence="1">
    <location>
        <begin position="123"/>
        <end position="143"/>
    </location>
</feature>
<sequence>MGEFVVGEPHVSRLTPTVSGGRLGDVALEGWLTSSPVMAQNHNSSRSNRHSLRGDGDADADGVGDADEDDDLVAYLGGEAMVAERFTVCLPDADVPGENGRLREEVTPERLVAYLTGGDGDDLLSRADSKSRDVGGGGDCDDDDPTGYPSAVCGTTPHFVAEVSEPTATGGGLEIVRTDDGSVVLYSGDRATEGTEMQIEMLMTLSADPIVAGPDGDGSDTSCSADGDPCGPGVWARTTASGSSTGVSVSQVTVQPPRCPRPFPALFYVQRCESDDQLVYTGGWVVDDAALYEHSATVLSLAGPTDVVPVGSGDLDGDGLDDVVKRAASGERAGRGARLDRGTVEELVGTGVLSKSAGEDIGIRKRPGERTYDIELLHVSPDAPVVHLTSASRASQDVKFKAGAELSKAVN</sequence>
<gene>
    <name evidence="2" type="ORF">I7X12_19685</name>
</gene>
<keyword evidence="3" id="KW-1185">Reference proteome</keyword>
<dbReference type="Proteomes" id="UP000595001">
    <property type="component" value="Chromosome"/>
</dbReference>
<feature type="region of interest" description="Disordered" evidence="1">
    <location>
        <begin position="38"/>
        <end position="66"/>
    </location>
</feature>
<dbReference type="KEGG" id="hlt:I7X12_19685"/>
<dbReference type="GeneID" id="60590764"/>
<accession>A0A7T3FYA4</accession>
<name>A0A7T3FYA4_9EURY</name>